<dbReference type="SUPFAM" id="SSF53335">
    <property type="entry name" value="S-adenosyl-L-methionine-dependent methyltransferases"/>
    <property type="match status" value="1"/>
</dbReference>
<dbReference type="InterPro" id="IPR029063">
    <property type="entry name" value="SAM-dependent_MTases_sf"/>
</dbReference>
<sequence length="259" mass="29164">MTDQRGATAKERVARAFLRGLQSYDQEAAAQRTVNERLMELLDRYGRRGGRILEVGCCTGMLTETLCRILQPRELFLNDLVADFFAPVAARLDPLCRPALVPCFGDIETCELPQGIDLVASSSTLQWLGDLGGFFGRMTASLAADGRLVFSMFGRETLVEVTELTGVGLSYPTFAQVRDLLDQRFRIEHAEVYRDRLCFAEPLAVLRHIQATGVGGVGGFTWTPRRLEHFRREYVRRFGDDRGVRLSYVSYLFAAEKRP</sequence>
<evidence type="ECO:0000313" key="1">
    <source>
        <dbReference type="EMBL" id="BDD86961.1"/>
    </source>
</evidence>
<keyword evidence="2" id="KW-1185">Reference proteome</keyword>
<dbReference type="Proteomes" id="UP000830055">
    <property type="component" value="Chromosome"/>
</dbReference>
<reference evidence="1 2" key="1">
    <citation type="submission" date="2022-01" db="EMBL/GenBank/DDBJ databases">
        <title>Desulfofustis limnae sp. nov., a novel mesophilic sulfate-reducing bacterium isolated from marsh soil.</title>
        <authorList>
            <person name="Watanabe M."/>
            <person name="Takahashi A."/>
            <person name="Kojima H."/>
            <person name="Fukui M."/>
        </authorList>
    </citation>
    <scope>NUCLEOTIDE SEQUENCE [LARGE SCALE GENOMIC DNA]</scope>
    <source>
        <strain evidence="1 2">PPLL</strain>
    </source>
</reference>
<name>A0ABN6M589_9BACT</name>
<proteinExistence type="predicted"/>
<evidence type="ECO:0000313" key="2">
    <source>
        <dbReference type="Proteomes" id="UP000830055"/>
    </source>
</evidence>
<dbReference type="RefSeq" id="WP_284154023.1">
    <property type="nucleotide sequence ID" value="NZ_AP025516.1"/>
</dbReference>
<organism evidence="1 2">
    <name type="scientific">Desulfofustis limnaeus</name>
    <dbReference type="NCBI Taxonomy" id="2740163"/>
    <lineage>
        <taxon>Bacteria</taxon>
        <taxon>Pseudomonadati</taxon>
        <taxon>Thermodesulfobacteriota</taxon>
        <taxon>Desulfobulbia</taxon>
        <taxon>Desulfobulbales</taxon>
        <taxon>Desulfocapsaceae</taxon>
        <taxon>Desulfofustis</taxon>
    </lineage>
</organism>
<dbReference type="EMBL" id="AP025516">
    <property type="protein sequence ID" value="BDD86961.1"/>
    <property type="molecule type" value="Genomic_DNA"/>
</dbReference>
<gene>
    <name evidence="1" type="primary">bioC</name>
    <name evidence="1" type="ORF">DPPLL_13260</name>
</gene>
<accession>A0ABN6M589</accession>
<protein>
    <submittedName>
        <fullName evidence="1">Malonyl-[acyl-carrier protein] O-methyltransferase</fullName>
    </submittedName>
</protein>
<dbReference type="Gene3D" id="3.40.50.150">
    <property type="entry name" value="Vaccinia Virus protein VP39"/>
    <property type="match status" value="1"/>
</dbReference>